<feature type="region of interest" description="Disordered" evidence="2">
    <location>
        <begin position="1"/>
        <end position="22"/>
    </location>
</feature>
<dbReference type="PANTHER" id="PTHR42964:SF1">
    <property type="entry name" value="POLYKETIDE BIOSYNTHESIS ENOYL-COA HYDRATASE PKSH-RELATED"/>
    <property type="match status" value="1"/>
</dbReference>
<name>A0A6J6SU01_9ZZZZ</name>
<reference evidence="3" key="1">
    <citation type="submission" date="2020-05" db="EMBL/GenBank/DDBJ databases">
        <authorList>
            <person name="Chiriac C."/>
            <person name="Salcher M."/>
            <person name="Ghai R."/>
            <person name="Kavagutti S V."/>
        </authorList>
    </citation>
    <scope>NUCLEOTIDE SEQUENCE</scope>
</reference>
<evidence type="ECO:0000313" key="3">
    <source>
        <dbReference type="EMBL" id="CAB4738392.1"/>
    </source>
</evidence>
<dbReference type="InterPro" id="IPR029045">
    <property type="entry name" value="ClpP/crotonase-like_dom_sf"/>
</dbReference>
<dbReference type="PANTHER" id="PTHR42964">
    <property type="entry name" value="ENOYL-COA HYDRATASE"/>
    <property type="match status" value="1"/>
</dbReference>
<dbReference type="InterPro" id="IPR001753">
    <property type="entry name" value="Enoyl-CoA_hydra/iso"/>
</dbReference>
<evidence type="ECO:0000256" key="2">
    <source>
        <dbReference type="SAM" id="MobiDB-lite"/>
    </source>
</evidence>
<dbReference type="Gene3D" id="3.90.226.10">
    <property type="entry name" value="2-enoyl-CoA Hydratase, Chain A, domain 1"/>
    <property type="match status" value="1"/>
</dbReference>
<sequence length="265" mass="27558">MSDEQPQHEAQQQAQEPAQPQVGYDVSDGVATITLDSPHNRNALSRALVTGLFEALERAAADDAARVVVIAATGSVFCSGADLSEAASGSMEQGALEIVRLQRAILTHPKPVVCRLQGPVRAGGTGIVAAADVVVAAERASFALTEVKLGLAPAAISLTVFQRMTQRGAALTALGGEVFSAQEALEHGLVTRVVADEQLDDAVREVTTSLATGAPQGLRETKRLLTAPLVAHLDAHGADVAALSARLFGSEEAKEAMTAFLSRKH</sequence>
<accession>A0A6J6SU01</accession>
<dbReference type="Pfam" id="PF00378">
    <property type="entry name" value="ECH_1"/>
    <property type="match status" value="1"/>
</dbReference>
<dbReference type="EMBL" id="CAEZYQ010000007">
    <property type="protein sequence ID" value="CAB4738392.1"/>
    <property type="molecule type" value="Genomic_DNA"/>
</dbReference>
<feature type="compositionally biased region" description="Low complexity" evidence="2">
    <location>
        <begin position="8"/>
        <end position="21"/>
    </location>
</feature>
<dbReference type="InterPro" id="IPR014748">
    <property type="entry name" value="Enoyl-CoA_hydra_C"/>
</dbReference>
<comment type="similarity">
    <text evidence="1">Belongs to the enoyl-CoA hydratase/isomerase family.</text>
</comment>
<protein>
    <submittedName>
        <fullName evidence="3">Unannotated protein</fullName>
    </submittedName>
</protein>
<dbReference type="InterPro" id="IPR051683">
    <property type="entry name" value="Enoyl-CoA_Hydratase/Isomerase"/>
</dbReference>
<evidence type="ECO:0000256" key="1">
    <source>
        <dbReference type="ARBA" id="ARBA00005254"/>
    </source>
</evidence>
<dbReference type="SUPFAM" id="SSF52096">
    <property type="entry name" value="ClpP/crotonase"/>
    <property type="match status" value="1"/>
</dbReference>
<proteinExistence type="inferred from homology"/>
<dbReference type="AlphaFoldDB" id="A0A6J6SU01"/>
<dbReference type="CDD" id="cd06558">
    <property type="entry name" value="crotonase-like"/>
    <property type="match status" value="1"/>
</dbReference>
<dbReference type="Gene3D" id="1.10.12.10">
    <property type="entry name" value="Lyase 2-enoyl-coa Hydratase, Chain A, domain 2"/>
    <property type="match status" value="1"/>
</dbReference>
<organism evidence="3">
    <name type="scientific">freshwater metagenome</name>
    <dbReference type="NCBI Taxonomy" id="449393"/>
    <lineage>
        <taxon>unclassified sequences</taxon>
        <taxon>metagenomes</taxon>
        <taxon>ecological metagenomes</taxon>
    </lineage>
</organism>
<gene>
    <name evidence="3" type="ORF">UFOPK2761_01076</name>
</gene>